<keyword evidence="4 7" id="KW-0812">Transmembrane</keyword>
<evidence type="ECO:0000256" key="3">
    <source>
        <dbReference type="ARBA" id="ARBA00022475"/>
    </source>
</evidence>
<evidence type="ECO:0000313" key="9">
    <source>
        <dbReference type="EMBL" id="XBW07122.1"/>
    </source>
</evidence>
<keyword evidence="3" id="KW-1003">Cell membrane</keyword>
<dbReference type="RefSeq" id="WP_350257328.1">
    <property type="nucleotide sequence ID" value="NZ_CP138335.1"/>
</dbReference>
<evidence type="ECO:0000256" key="6">
    <source>
        <dbReference type="ARBA" id="ARBA00023136"/>
    </source>
</evidence>
<gene>
    <name evidence="9" type="ORF">SAC06_05545</name>
</gene>
<keyword evidence="2" id="KW-0813">Transport</keyword>
<evidence type="ECO:0000256" key="8">
    <source>
        <dbReference type="SAM" id="Phobius"/>
    </source>
</evidence>
<organism evidence="9">
    <name type="scientific">Scrofimicrobium appendicitidis</name>
    <dbReference type="NCBI Taxonomy" id="3079930"/>
    <lineage>
        <taxon>Bacteria</taxon>
        <taxon>Bacillati</taxon>
        <taxon>Actinomycetota</taxon>
        <taxon>Actinomycetes</taxon>
        <taxon>Actinomycetales</taxon>
        <taxon>Actinomycetaceae</taxon>
        <taxon>Scrofimicrobium</taxon>
    </lineage>
</organism>
<dbReference type="FunFam" id="1.10.3730.20:FF:000001">
    <property type="entry name" value="Quaternary ammonium compound resistance transporter SugE"/>
    <property type="match status" value="1"/>
</dbReference>
<name>A0AAU7V6V8_9ACTO</name>
<dbReference type="SUPFAM" id="SSF103481">
    <property type="entry name" value="Multidrug resistance efflux transporter EmrE"/>
    <property type="match status" value="1"/>
</dbReference>
<dbReference type="GO" id="GO:0022857">
    <property type="term" value="F:transmembrane transporter activity"/>
    <property type="evidence" value="ECO:0007669"/>
    <property type="project" value="InterPro"/>
</dbReference>
<dbReference type="AlphaFoldDB" id="A0AAU7V6V8"/>
<proteinExistence type="inferred from homology"/>
<accession>A0AAU7V6V8</accession>
<comment type="similarity">
    <text evidence="7">Belongs to the drug/metabolite transporter (DMT) superfamily. Small multidrug resistance (SMR) (TC 2.A.7.1) family.</text>
</comment>
<feature type="transmembrane region" description="Helical" evidence="8">
    <location>
        <begin position="82"/>
        <end position="100"/>
    </location>
</feature>
<dbReference type="PANTHER" id="PTHR30561:SF0">
    <property type="entry name" value="GUANIDINIUM EXPORTER"/>
    <property type="match status" value="1"/>
</dbReference>
<evidence type="ECO:0000256" key="5">
    <source>
        <dbReference type="ARBA" id="ARBA00022989"/>
    </source>
</evidence>
<reference evidence="9" key="1">
    <citation type="submission" date="2023-11" db="EMBL/GenBank/DDBJ databases">
        <title>Scrofimicrobium hongkongense sp. nov., isolated from a patient with peritonitis.</title>
        <authorList>
            <person name="Lao H.Y."/>
            <person name="Wong A.Y.P."/>
            <person name="Ng T.L."/>
            <person name="Wong R.Y.L."/>
            <person name="Yau M.C.Y."/>
            <person name="Lam J.Y.W."/>
            <person name="Siu G.K.H."/>
        </authorList>
    </citation>
    <scope>NUCLEOTIDE SEQUENCE</scope>
    <source>
        <strain evidence="9">R131</strain>
    </source>
</reference>
<feature type="transmembrane region" description="Helical" evidence="8">
    <location>
        <begin position="58"/>
        <end position="76"/>
    </location>
</feature>
<evidence type="ECO:0000256" key="7">
    <source>
        <dbReference type="RuleBase" id="RU003942"/>
    </source>
</evidence>
<keyword evidence="5 8" id="KW-1133">Transmembrane helix</keyword>
<evidence type="ECO:0000256" key="2">
    <source>
        <dbReference type="ARBA" id="ARBA00022448"/>
    </source>
</evidence>
<dbReference type="PANTHER" id="PTHR30561">
    <property type="entry name" value="SMR FAMILY PROTON-DEPENDENT DRUG EFFLUX TRANSPORTER SUGE"/>
    <property type="match status" value="1"/>
</dbReference>
<keyword evidence="6 8" id="KW-0472">Membrane</keyword>
<dbReference type="Pfam" id="PF00893">
    <property type="entry name" value="Multi_Drug_Res"/>
    <property type="match status" value="1"/>
</dbReference>
<evidence type="ECO:0000256" key="1">
    <source>
        <dbReference type="ARBA" id="ARBA00004651"/>
    </source>
</evidence>
<dbReference type="GO" id="GO:0005886">
    <property type="term" value="C:plasma membrane"/>
    <property type="evidence" value="ECO:0007669"/>
    <property type="project" value="UniProtKB-SubCell"/>
</dbReference>
<dbReference type="InterPro" id="IPR045324">
    <property type="entry name" value="Small_multidrug_res"/>
</dbReference>
<protein>
    <submittedName>
        <fullName evidence="9">Multidrug efflux SMR transporter</fullName>
    </submittedName>
</protein>
<dbReference type="EMBL" id="CP138335">
    <property type="protein sequence ID" value="XBW07122.1"/>
    <property type="molecule type" value="Genomic_DNA"/>
</dbReference>
<dbReference type="KEGG" id="sapp:SAC06_05545"/>
<feature type="transmembrane region" description="Helical" evidence="8">
    <location>
        <begin position="27"/>
        <end position="46"/>
    </location>
</feature>
<dbReference type="Gene3D" id="1.10.3730.20">
    <property type="match status" value="1"/>
</dbReference>
<comment type="subcellular location">
    <subcellularLocation>
        <location evidence="1 7">Cell membrane</location>
        <topology evidence="1 7">Multi-pass membrane protein</topology>
    </subcellularLocation>
</comment>
<dbReference type="InterPro" id="IPR000390">
    <property type="entry name" value="Small_drug/metabolite_transptr"/>
</dbReference>
<sequence>MAWLILLGSAGLEAVWATALGQSEGFTRLGPTVVFLVATTLSMVGLGRAMRTIPLGTAYAVWTGLGAALTAAYAMLTGAEEFSPARVLFLTLIVGAAVGLKMTHGERSSS</sequence>
<dbReference type="InterPro" id="IPR037185">
    <property type="entry name" value="EmrE-like"/>
</dbReference>
<evidence type="ECO:0000256" key="4">
    <source>
        <dbReference type="ARBA" id="ARBA00022692"/>
    </source>
</evidence>